<dbReference type="PATRIC" id="fig|1301098.3.peg.3294"/>
<name>A0A024HIW6_PSEKB</name>
<proteinExistence type="inferred from homology"/>
<dbReference type="SMR" id="A0A024HIW6"/>
<keyword evidence="2" id="KW-0058">Aromatic hydrocarbons catabolism</keyword>
<dbReference type="InterPro" id="IPR032710">
    <property type="entry name" value="NTF2-like_dom_sf"/>
</dbReference>
<dbReference type="NCBIfam" id="NF041685">
    <property type="entry name" value="ant_diox_AndAd"/>
    <property type="match status" value="1"/>
</dbReference>
<dbReference type="EMBL" id="HG322950">
    <property type="protein sequence ID" value="CDF84625.1"/>
    <property type="molecule type" value="Genomic_DNA"/>
</dbReference>
<dbReference type="Pfam" id="PF13577">
    <property type="entry name" value="SnoaL_4"/>
    <property type="match status" value="1"/>
</dbReference>
<dbReference type="OrthoDB" id="2674149at2"/>
<dbReference type="HOGENOM" id="CLU_137193_0_0_6"/>
<dbReference type="InterPro" id="IPR017640">
    <property type="entry name" value="Anthranilate_1-2-diOase_ssu"/>
</dbReference>
<evidence type="ECO:0000313" key="7">
    <source>
        <dbReference type="EMBL" id="CDF84970.1"/>
    </source>
</evidence>
<dbReference type="KEGG" id="pkc:PKB_3280"/>
<dbReference type="Gene3D" id="3.10.450.50">
    <property type="match status" value="1"/>
</dbReference>
<dbReference type="SUPFAM" id="SSF54427">
    <property type="entry name" value="NTF2-like"/>
    <property type="match status" value="1"/>
</dbReference>
<dbReference type="RefSeq" id="WP_011489368.1">
    <property type="nucleotide sequence ID" value="NZ_HG322950.1"/>
</dbReference>
<dbReference type="STRING" id="1301098.PKB_3280"/>
<sequence>MDTNNAQLWTEIAILQHQYVSALDSGNLEAWPQFFTEDCRYEIIPKENVDAGLPAPVIYCRNQKMLRDRVTSLRNANIYESHTYRHLVSGLVLTNVAQDTVQTTSSYVVVITGLTGESSIYQAGAYQDEVVKANGVWRYRAKRVMYDTLRVQTLLATPI</sequence>
<accession>A0A024HIW6</accession>
<dbReference type="InterPro" id="IPR000391">
    <property type="entry name" value="Rng_hydr_dOase-bsu"/>
</dbReference>
<dbReference type="EMBL" id="HG322950">
    <property type="protein sequence ID" value="CDF84970.1"/>
    <property type="molecule type" value="Genomic_DNA"/>
</dbReference>
<dbReference type="AlphaFoldDB" id="A0A024HIW6"/>
<feature type="domain" description="SnoaL-like" evidence="5">
    <location>
        <begin position="10"/>
        <end position="140"/>
    </location>
</feature>
<reference evidence="7 8" key="2">
    <citation type="submission" date="2014-05" db="EMBL/GenBank/DDBJ databases">
        <title>Genome sequence of the 3-chlorobenzoate degrading bacterium Pseudomonas knackmussii B13 shows multiple evidence for horizontal gene transfer.</title>
        <authorList>
            <person name="Miyazaki R."/>
            <person name="Bertelli C."/>
            <person name="Falquet L."/>
            <person name="Robinson-Rechavi M."/>
            <person name="Gharib W."/>
            <person name="Roy S."/>
            <person name="Van der Meer J.R."/>
        </authorList>
    </citation>
    <scope>NUCLEOTIDE SEQUENCE [LARGE SCALE GENOMIC DNA]</scope>
    <source>
        <strain evidence="7 8">B13</strain>
    </source>
</reference>
<evidence type="ECO:0000313" key="8">
    <source>
        <dbReference type="Proteomes" id="UP000025241"/>
    </source>
</evidence>
<keyword evidence="3 7" id="KW-0223">Dioxygenase</keyword>
<evidence type="ECO:0000259" key="5">
    <source>
        <dbReference type="Pfam" id="PF13577"/>
    </source>
</evidence>
<evidence type="ECO:0000256" key="1">
    <source>
        <dbReference type="ARBA" id="ARBA00009570"/>
    </source>
</evidence>
<dbReference type="eggNOG" id="COG5517">
    <property type="taxonomic scope" value="Bacteria"/>
</dbReference>
<dbReference type="Proteomes" id="UP000025241">
    <property type="component" value="Chromosome I"/>
</dbReference>
<dbReference type="KEGG" id="pkc:PKB_3629"/>
<organism evidence="7 8">
    <name type="scientific">Pseudomonas knackmussii (strain DSM 6978 / CCUG 54928 / LMG 23759 / B13)</name>
    <dbReference type="NCBI Taxonomy" id="1301098"/>
    <lineage>
        <taxon>Bacteria</taxon>
        <taxon>Pseudomonadati</taxon>
        <taxon>Pseudomonadota</taxon>
        <taxon>Gammaproteobacteria</taxon>
        <taxon>Pseudomonadales</taxon>
        <taxon>Pseudomonadaceae</taxon>
        <taxon>Pseudomonas</taxon>
    </lineage>
</organism>
<keyword evidence="8" id="KW-1185">Reference proteome</keyword>
<keyword evidence="4" id="KW-0560">Oxidoreductase</keyword>
<dbReference type="CDD" id="cd00667">
    <property type="entry name" value="ring_hydroxylating_dioxygenases_beta"/>
    <property type="match status" value="1"/>
</dbReference>
<dbReference type="InterPro" id="IPR037401">
    <property type="entry name" value="SnoaL-like"/>
</dbReference>
<evidence type="ECO:0000256" key="2">
    <source>
        <dbReference type="ARBA" id="ARBA00022797"/>
    </source>
</evidence>
<dbReference type="GO" id="GO:0051213">
    <property type="term" value="F:dioxygenase activity"/>
    <property type="evidence" value="ECO:0007669"/>
    <property type="project" value="UniProtKB-KW"/>
</dbReference>
<gene>
    <name evidence="6" type="ORF">PKB_3280</name>
    <name evidence="7" type="ORF">PKB_3629</name>
</gene>
<evidence type="ECO:0000313" key="6">
    <source>
        <dbReference type="EMBL" id="CDF84625.1"/>
    </source>
</evidence>
<reference evidence="7 8" key="1">
    <citation type="submission" date="2013-03" db="EMBL/GenBank/DDBJ databases">
        <authorList>
            <person name="Linke B."/>
        </authorList>
    </citation>
    <scope>NUCLEOTIDE SEQUENCE [LARGE SCALE GENOMIC DNA]</scope>
    <source>
        <strain evidence="7 8">B13</strain>
    </source>
</reference>
<protein>
    <submittedName>
        <fullName evidence="7">Aromatic-ring-hydroxylating dioxygenase, beta subunit</fullName>
    </submittedName>
</protein>
<evidence type="ECO:0000256" key="4">
    <source>
        <dbReference type="ARBA" id="ARBA00023002"/>
    </source>
</evidence>
<evidence type="ECO:0000256" key="3">
    <source>
        <dbReference type="ARBA" id="ARBA00022964"/>
    </source>
</evidence>
<comment type="similarity">
    <text evidence="1">Belongs to the bacterial ring-hydroxylating dioxygenase beta subunit family.</text>
</comment>